<comment type="caution">
    <text evidence="1">The sequence shown here is derived from an EMBL/GenBank/DDBJ whole genome shotgun (WGS) entry which is preliminary data.</text>
</comment>
<organism evidence="1 2">
    <name type="scientific">Peronospora matthiolae</name>
    <dbReference type="NCBI Taxonomy" id="2874970"/>
    <lineage>
        <taxon>Eukaryota</taxon>
        <taxon>Sar</taxon>
        <taxon>Stramenopiles</taxon>
        <taxon>Oomycota</taxon>
        <taxon>Peronosporomycetes</taxon>
        <taxon>Peronosporales</taxon>
        <taxon>Peronosporaceae</taxon>
        <taxon>Peronospora</taxon>
    </lineage>
</organism>
<dbReference type="EMBL" id="CAKLBY020000246">
    <property type="protein sequence ID" value="CAK7939461.1"/>
    <property type="molecule type" value="Genomic_DNA"/>
</dbReference>
<evidence type="ECO:0000313" key="1">
    <source>
        <dbReference type="EMBL" id="CAK7939461.1"/>
    </source>
</evidence>
<name>A0AAV1UYK3_9STRA</name>
<dbReference type="Proteomes" id="UP001162060">
    <property type="component" value="Unassembled WGS sequence"/>
</dbReference>
<reference evidence="1" key="1">
    <citation type="submission" date="2024-01" db="EMBL/GenBank/DDBJ databases">
        <authorList>
            <person name="Webb A."/>
        </authorList>
    </citation>
    <scope>NUCLEOTIDE SEQUENCE</scope>
    <source>
        <strain evidence="1">Pm1</strain>
    </source>
</reference>
<proteinExistence type="predicted"/>
<gene>
    <name evidence="1" type="ORF">PM001_LOCUS24611</name>
</gene>
<sequence length="73" mass="8633">MQIRQLRYQKSMDISVFHNYPAKEEVAYTPDEDEIIAEHLRSDQLMEQEDDTEELPRVMSSQALDSIQTLEVF</sequence>
<dbReference type="AlphaFoldDB" id="A0AAV1UYK3"/>
<evidence type="ECO:0000313" key="2">
    <source>
        <dbReference type="Proteomes" id="UP001162060"/>
    </source>
</evidence>
<accession>A0AAV1UYK3</accession>
<protein>
    <submittedName>
        <fullName evidence="1">Uncharacterized protein</fullName>
    </submittedName>
</protein>